<protein>
    <submittedName>
        <fullName evidence="1">Uncharacterized protein</fullName>
    </submittedName>
</protein>
<dbReference type="EMBL" id="CP024785">
    <property type="protein sequence ID" value="AUB38144.1"/>
    <property type="molecule type" value="Genomic_DNA"/>
</dbReference>
<organism evidence="1 2">
    <name type="scientific">Nostoc flagelliforme CCNUN1</name>
    <dbReference type="NCBI Taxonomy" id="2038116"/>
    <lineage>
        <taxon>Bacteria</taxon>
        <taxon>Bacillati</taxon>
        <taxon>Cyanobacteriota</taxon>
        <taxon>Cyanophyceae</taxon>
        <taxon>Nostocales</taxon>
        <taxon>Nostocaceae</taxon>
        <taxon>Nostoc</taxon>
    </lineage>
</organism>
<dbReference type="AlphaFoldDB" id="A0A2K8SRN9"/>
<accession>A0A2K8SRN9</accession>
<keyword evidence="2" id="KW-1185">Reference proteome</keyword>
<name>A0A2K8SRN9_9NOSO</name>
<evidence type="ECO:0000313" key="1">
    <source>
        <dbReference type="EMBL" id="AUB38144.1"/>
    </source>
</evidence>
<sequence>MVNYNAYLLLAKGLSFFEFLTNLGKLTVKLEGKKQAISKE</sequence>
<dbReference type="Proteomes" id="UP000232003">
    <property type="component" value="Chromosome"/>
</dbReference>
<dbReference type="KEGG" id="nfl:COO91_04109"/>
<evidence type="ECO:0000313" key="2">
    <source>
        <dbReference type="Proteomes" id="UP000232003"/>
    </source>
</evidence>
<proteinExistence type="predicted"/>
<reference evidence="1 2" key="1">
    <citation type="submission" date="2017-11" db="EMBL/GenBank/DDBJ databases">
        <title>Complete genome of a free-living desiccation-tolerant cyanobacterium and its photosynthetic adaptation to extreme terrestrial habitat.</title>
        <authorList>
            <person name="Shang J."/>
        </authorList>
    </citation>
    <scope>NUCLEOTIDE SEQUENCE [LARGE SCALE GENOMIC DNA]</scope>
    <source>
        <strain evidence="1 2">CCNUN1</strain>
    </source>
</reference>
<gene>
    <name evidence="1" type="ORF">COO91_04109</name>
</gene>